<feature type="region of interest" description="Disordered" evidence="3">
    <location>
        <begin position="44"/>
        <end position="78"/>
    </location>
</feature>
<evidence type="ECO:0000256" key="1">
    <source>
        <dbReference type="ARBA" id="ARBA00022723"/>
    </source>
</evidence>
<gene>
    <name evidence="5" type="ORF">PCOR1329_LOCUS24674</name>
</gene>
<dbReference type="InterPro" id="IPR046349">
    <property type="entry name" value="C1-like_sf"/>
</dbReference>
<dbReference type="SUPFAM" id="SSF57889">
    <property type="entry name" value="Cysteine-rich domain"/>
    <property type="match status" value="1"/>
</dbReference>
<dbReference type="InterPro" id="IPR013083">
    <property type="entry name" value="Znf_RING/FYVE/PHD"/>
</dbReference>
<keyword evidence="1" id="KW-0479">Metal-binding</keyword>
<dbReference type="NCBIfam" id="TIGR00622">
    <property type="entry name" value="ssl1"/>
    <property type="match status" value="1"/>
</dbReference>
<dbReference type="EMBL" id="CAUYUJ010008535">
    <property type="protein sequence ID" value="CAK0824208.1"/>
    <property type="molecule type" value="Genomic_DNA"/>
</dbReference>
<feature type="domain" description="TFIIH C1-like" evidence="4">
    <location>
        <begin position="373"/>
        <end position="413"/>
    </location>
</feature>
<protein>
    <recommendedName>
        <fullName evidence="4">TFIIH C1-like domain-containing protein</fullName>
    </recommendedName>
</protein>
<dbReference type="Pfam" id="PF04056">
    <property type="entry name" value="Ssl1"/>
    <property type="match status" value="1"/>
</dbReference>
<proteinExistence type="predicted"/>
<dbReference type="InterPro" id="IPR012170">
    <property type="entry name" value="TFIIH_SSL1/p44"/>
</dbReference>
<dbReference type="InterPro" id="IPR004595">
    <property type="entry name" value="TFIIH_C1-like_dom"/>
</dbReference>
<dbReference type="PANTHER" id="PTHR12695">
    <property type="entry name" value="GENERAL TRANSCRIPTION FACTOR IIH SUBUNIT 2"/>
    <property type="match status" value="1"/>
</dbReference>
<feature type="compositionally biased region" description="Acidic residues" evidence="3">
    <location>
        <begin position="7"/>
        <end position="18"/>
    </location>
</feature>
<evidence type="ECO:0000313" key="6">
    <source>
        <dbReference type="Proteomes" id="UP001189429"/>
    </source>
</evidence>
<dbReference type="SMART" id="SM01047">
    <property type="entry name" value="C1_4"/>
    <property type="match status" value="1"/>
</dbReference>
<sequence>MASQAEDVAEGDDGDEEDRAAARATRAAQAWRWEALLGDAAAGAAPDTGGAAAPAAGCASQGRGAGQHGQQAAAGAGAAEHAASEAPVRRGVIRFVYVLVDMTDASRQPDYKPRRLEFAVAAAARFAARLLEESPLAELGLGVLRGGTCEAVAPLTSSCEEFTSRLEAAAADGARGRMCVTSGLQRLLTGLESMPPYGTREAVILFSSLSTSDPAETPVDGLLSTLAERRVRVSVVSMSPELHVLRRACVKTGGTLTVALDAAHFEQLLGAHAPAPACAARGVAPKLVRMGFPRQLVGDALPAVCACHQRLRARLFACPQCLTRVCQVPSRCHVCELPLASAPLMARAFTHLLPTPAFQCRAGTGGGAPRAAVCFGCQASAAERRCPACGQSFCVSCDAFVHGPLRHCPGCLAASTGSFAAELGARGG</sequence>
<reference evidence="5" key="1">
    <citation type="submission" date="2023-10" db="EMBL/GenBank/DDBJ databases">
        <authorList>
            <person name="Chen Y."/>
            <person name="Shah S."/>
            <person name="Dougan E. K."/>
            <person name="Thang M."/>
            <person name="Chan C."/>
        </authorList>
    </citation>
    <scope>NUCLEOTIDE SEQUENCE [LARGE SCALE GENOMIC DNA]</scope>
</reference>
<dbReference type="CDD" id="cd19757">
    <property type="entry name" value="Bbox1"/>
    <property type="match status" value="1"/>
</dbReference>
<keyword evidence="2" id="KW-0862">Zinc</keyword>
<evidence type="ECO:0000259" key="4">
    <source>
        <dbReference type="SMART" id="SM01047"/>
    </source>
</evidence>
<dbReference type="Proteomes" id="UP001189429">
    <property type="component" value="Unassembled WGS sequence"/>
</dbReference>
<dbReference type="Gene3D" id="3.40.50.410">
    <property type="entry name" value="von Willebrand factor, type A domain"/>
    <property type="match status" value="1"/>
</dbReference>
<evidence type="ECO:0000256" key="3">
    <source>
        <dbReference type="SAM" id="MobiDB-lite"/>
    </source>
</evidence>
<dbReference type="PANTHER" id="PTHR12695:SF2">
    <property type="entry name" value="GENERAL TRANSCRIPTION FACTOR IIH SUBUNIT 2-RELATED"/>
    <property type="match status" value="1"/>
</dbReference>
<dbReference type="InterPro" id="IPR036465">
    <property type="entry name" value="vWFA_dom_sf"/>
</dbReference>
<feature type="region of interest" description="Disordered" evidence="3">
    <location>
        <begin position="1"/>
        <end position="26"/>
    </location>
</feature>
<comment type="caution">
    <text evidence="5">The sequence shown here is derived from an EMBL/GenBank/DDBJ whole genome shotgun (WGS) entry which is preliminary data.</text>
</comment>
<evidence type="ECO:0000313" key="5">
    <source>
        <dbReference type="EMBL" id="CAK0824208.1"/>
    </source>
</evidence>
<dbReference type="Gene3D" id="3.30.40.10">
    <property type="entry name" value="Zinc/RING finger domain, C3HC4 (zinc finger)"/>
    <property type="match status" value="1"/>
</dbReference>
<dbReference type="InterPro" id="IPR007198">
    <property type="entry name" value="Ssl1-like"/>
</dbReference>
<keyword evidence="6" id="KW-1185">Reference proteome</keyword>
<evidence type="ECO:0000256" key="2">
    <source>
        <dbReference type="ARBA" id="ARBA00022833"/>
    </source>
</evidence>
<accession>A0ABN9S3U3</accession>
<name>A0ABN9S3U3_9DINO</name>
<organism evidence="5 6">
    <name type="scientific">Prorocentrum cordatum</name>
    <dbReference type="NCBI Taxonomy" id="2364126"/>
    <lineage>
        <taxon>Eukaryota</taxon>
        <taxon>Sar</taxon>
        <taxon>Alveolata</taxon>
        <taxon>Dinophyceae</taxon>
        <taxon>Prorocentrales</taxon>
        <taxon>Prorocentraceae</taxon>
        <taxon>Prorocentrum</taxon>
    </lineage>
</organism>